<dbReference type="Proteomes" id="UP001396334">
    <property type="component" value="Unassembled WGS sequence"/>
</dbReference>
<name>A0ABR2SBL5_9ROSI</name>
<sequence length="121" mass="13509">MGIFSEAHVCQCLSRLATQKHNSLVTTSGGRQKTSQQFVESILSLALGLRNGDVAISAFNSFFPEIFSFKLQLHFSVAEAVRQFLFLAKSSLALSFVDHVECEMLFLVFTKKAFIDISIRN</sequence>
<organism evidence="1 2">
    <name type="scientific">Hibiscus sabdariffa</name>
    <name type="common">roselle</name>
    <dbReference type="NCBI Taxonomy" id="183260"/>
    <lineage>
        <taxon>Eukaryota</taxon>
        <taxon>Viridiplantae</taxon>
        <taxon>Streptophyta</taxon>
        <taxon>Embryophyta</taxon>
        <taxon>Tracheophyta</taxon>
        <taxon>Spermatophyta</taxon>
        <taxon>Magnoliopsida</taxon>
        <taxon>eudicotyledons</taxon>
        <taxon>Gunneridae</taxon>
        <taxon>Pentapetalae</taxon>
        <taxon>rosids</taxon>
        <taxon>malvids</taxon>
        <taxon>Malvales</taxon>
        <taxon>Malvaceae</taxon>
        <taxon>Malvoideae</taxon>
        <taxon>Hibiscus</taxon>
    </lineage>
</organism>
<evidence type="ECO:0000313" key="2">
    <source>
        <dbReference type="Proteomes" id="UP001396334"/>
    </source>
</evidence>
<keyword evidence="2" id="KW-1185">Reference proteome</keyword>
<accession>A0ABR2SBL5</accession>
<protein>
    <submittedName>
        <fullName evidence="1">Uncharacterized protein</fullName>
    </submittedName>
</protein>
<comment type="caution">
    <text evidence="1">The sequence shown here is derived from an EMBL/GenBank/DDBJ whole genome shotgun (WGS) entry which is preliminary data.</text>
</comment>
<gene>
    <name evidence="1" type="ORF">V6N11_002684</name>
</gene>
<reference evidence="1 2" key="1">
    <citation type="journal article" date="2024" name="G3 (Bethesda)">
        <title>Genome assembly of Hibiscus sabdariffa L. provides insights into metabolisms of medicinal natural products.</title>
        <authorList>
            <person name="Kim T."/>
        </authorList>
    </citation>
    <scope>NUCLEOTIDE SEQUENCE [LARGE SCALE GENOMIC DNA]</scope>
    <source>
        <strain evidence="1">TK-2024</strain>
        <tissue evidence="1">Old leaves</tissue>
    </source>
</reference>
<proteinExistence type="predicted"/>
<dbReference type="EMBL" id="JBBPBN010000015">
    <property type="protein sequence ID" value="KAK9022418.1"/>
    <property type="molecule type" value="Genomic_DNA"/>
</dbReference>
<evidence type="ECO:0000313" key="1">
    <source>
        <dbReference type="EMBL" id="KAK9022418.1"/>
    </source>
</evidence>